<dbReference type="Proteomes" id="UP000317303">
    <property type="component" value="Unassembled WGS sequence"/>
</dbReference>
<keyword evidence="5 8" id="KW-1133">Transmembrane helix</keyword>
<organism evidence="11 12">
    <name type="scientific">Prauserella rugosa</name>
    <dbReference type="NCBI Taxonomy" id="43354"/>
    <lineage>
        <taxon>Bacteria</taxon>
        <taxon>Bacillati</taxon>
        <taxon>Actinomycetota</taxon>
        <taxon>Actinomycetes</taxon>
        <taxon>Pseudonocardiales</taxon>
        <taxon>Pseudonocardiaceae</taxon>
        <taxon>Prauserella</taxon>
    </lineage>
</organism>
<evidence type="ECO:0000256" key="8">
    <source>
        <dbReference type="SAM" id="Phobius"/>
    </source>
</evidence>
<feature type="transmembrane region" description="Helical" evidence="8">
    <location>
        <begin position="53"/>
        <end position="77"/>
    </location>
</feature>
<dbReference type="Pfam" id="PF00211">
    <property type="entry name" value="Guanylate_cyc"/>
    <property type="match status" value="1"/>
</dbReference>
<feature type="compositionally biased region" description="Low complexity" evidence="7">
    <location>
        <begin position="487"/>
        <end position="496"/>
    </location>
</feature>
<accession>A0A660CJY3</accession>
<evidence type="ECO:0000256" key="7">
    <source>
        <dbReference type="SAM" id="MobiDB-lite"/>
    </source>
</evidence>
<dbReference type="SUPFAM" id="SSF55073">
    <property type="entry name" value="Nucleotide cyclase"/>
    <property type="match status" value="1"/>
</dbReference>
<feature type="transmembrane region" description="Helical" evidence="8">
    <location>
        <begin position="111"/>
        <end position="132"/>
    </location>
</feature>
<feature type="transmembrane region" description="Helical" evidence="8">
    <location>
        <begin position="20"/>
        <end position="41"/>
    </location>
</feature>
<dbReference type="PANTHER" id="PTHR43081">
    <property type="entry name" value="ADENYLATE CYCLASE, TERMINAL-DIFFERENTIATION SPECIFIC-RELATED"/>
    <property type="match status" value="1"/>
</dbReference>
<evidence type="ECO:0000256" key="3">
    <source>
        <dbReference type="ARBA" id="ARBA00022475"/>
    </source>
</evidence>
<name>A0A660CJY3_9PSEU</name>
<dbReference type="CDD" id="cd06225">
    <property type="entry name" value="HAMP"/>
    <property type="match status" value="1"/>
</dbReference>
<dbReference type="Gene3D" id="6.10.340.10">
    <property type="match status" value="1"/>
</dbReference>
<feature type="domain" description="HAMP" evidence="10">
    <location>
        <begin position="237"/>
        <end position="289"/>
    </location>
</feature>
<dbReference type="GO" id="GO:0004016">
    <property type="term" value="F:adenylate cyclase activity"/>
    <property type="evidence" value="ECO:0007669"/>
    <property type="project" value="UniProtKB-ARBA"/>
</dbReference>
<feature type="transmembrane region" description="Helical" evidence="8">
    <location>
        <begin position="138"/>
        <end position="160"/>
    </location>
</feature>
<keyword evidence="4 8" id="KW-0812">Transmembrane</keyword>
<feature type="compositionally biased region" description="Acidic residues" evidence="7">
    <location>
        <begin position="517"/>
        <end position="527"/>
    </location>
</feature>
<feature type="transmembrane region" description="Helical" evidence="8">
    <location>
        <begin position="215"/>
        <end position="236"/>
    </location>
</feature>
<evidence type="ECO:0000313" key="11">
    <source>
        <dbReference type="EMBL" id="TWH21943.1"/>
    </source>
</evidence>
<feature type="domain" description="Guanylate cyclase" evidence="9">
    <location>
        <begin position="321"/>
        <end position="444"/>
    </location>
</feature>
<keyword evidence="3" id="KW-1003">Cell membrane</keyword>
<keyword evidence="12" id="KW-1185">Reference proteome</keyword>
<dbReference type="InterPro" id="IPR050697">
    <property type="entry name" value="Adenylyl/Guanylyl_Cyclase_3/4"/>
</dbReference>
<evidence type="ECO:0000256" key="6">
    <source>
        <dbReference type="ARBA" id="ARBA00023136"/>
    </source>
</evidence>
<proteinExistence type="inferred from homology"/>
<evidence type="ECO:0000256" key="1">
    <source>
        <dbReference type="ARBA" id="ARBA00004651"/>
    </source>
</evidence>
<evidence type="ECO:0000259" key="9">
    <source>
        <dbReference type="PROSITE" id="PS50125"/>
    </source>
</evidence>
<dbReference type="InterPro" id="IPR001054">
    <property type="entry name" value="A/G_cyclase"/>
</dbReference>
<reference evidence="11 12" key="1">
    <citation type="submission" date="2019-07" db="EMBL/GenBank/DDBJ databases">
        <title>R&amp;d 2014.</title>
        <authorList>
            <person name="Klenk H.-P."/>
        </authorList>
    </citation>
    <scope>NUCLEOTIDE SEQUENCE [LARGE SCALE GENOMIC DNA]</scope>
    <source>
        <strain evidence="11 12">DSM 43194</strain>
    </source>
</reference>
<protein>
    <submittedName>
        <fullName evidence="11">Adenylate cyclase</fullName>
    </submittedName>
</protein>
<sequence length="527" mass="55596">MPRPRLPERLRPVLRTSLGLAALGFFSSFFGAGVVFLVLLLQGVPAGADGDEWIVAVVAAGYVLLAVLIGTSWVVYLQRRTAVWFVLGRTPTREEARRALRLPIDLTKVSGTLWSGGIVVVGTLTAVFGTWFDALGVALAILLGGMATVGLNYLASEWVARPVLAVALRSLPRRNSLTTTVLSRLVVTWMLVGATPMLGVLILVSPPHIGGDPSYSLIMLAVLGLALGALATFLLARSVAAPLHRLRDALDDIARGRRDLTVGVDDASEIGMLQASVNDLTSGLREQERLRDLFGRHVGDDVVRHALEHGASMSGDVRVVTALFVDVVDSTRLASELAPDDVARKLNGLFSVVVDAVSTHGGLVNKFQGDAALCIFGAPTRHADPATAALRTARAIRDAVTTSGELDLGIGVATGPAFAGQLGTATRFEYTVIGDAVNEAARLTEHAKHAEGRILASGAALDAAGEAERAVWHRHETYRLRGRSEPTETWSTTPSPAQVASTHAPAVQTPAAQVDAAESDAADPDES</sequence>
<dbReference type="SMART" id="SM00304">
    <property type="entry name" value="HAMP"/>
    <property type="match status" value="1"/>
</dbReference>
<evidence type="ECO:0000259" key="10">
    <source>
        <dbReference type="PROSITE" id="PS50885"/>
    </source>
</evidence>
<dbReference type="SUPFAM" id="SSF158472">
    <property type="entry name" value="HAMP domain-like"/>
    <property type="match status" value="1"/>
</dbReference>
<dbReference type="SMART" id="SM00044">
    <property type="entry name" value="CYCc"/>
    <property type="match status" value="1"/>
</dbReference>
<dbReference type="AlphaFoldDB" id="A0A660CJY3"/>
<comment type="similarity">
    <text evidence="2">Belongs to the adenylyl cyclase class-3 family.</text>
</comment>
<comment type="caution">
    <text evidence="11">The sequence shown here is derived from an EMBL/GenBank/DDBJ whole genome shotgun (WGS) entry which is preliminary data.</text>
</comment>
<dbReference type="GO" id="GO:0005886">
    <property type="term" value="C:plasma membrane"/>
    <property type="evidence" value="ECO:0007669"/>
    <property type="project" value="UniProtKB-SubCell"/>
</dbReference>
<dbReference type="CDD" id="cd07302">
    <property type="entry name" value="CHD"/>
    <property type="match status" value="1"/>
</dbReference>
<dbReference type="PROSITE" id="PS50125">
    <property type="entry name" value="GUANYLATE_CYCLASE_2"/>
    <property type="match status" value="1"/>
</dbReference>
<evidence type="ECO:0000256" key="5">
    <source>
        <dbReference type="ARBA" id="ARBA00022989"/>
    </source>
</evidence>
<comment type="subcellular location">
    <subcellularLocation>
        <location evidence="1">Cell membrane</location>
        <topology evidence="1">Multi-pass membrane protein</topology>
    </subcellularLocation>
</comment>
<gene>
    <name evidence="11" type="ORF">JD82_03814</name>
</gene>
<dbReference type="InterPro" id="IPR029787">
    <property type="entry name" value="Nucleotide_cyclase"/>
</dbReference>
<dbReference type="Pfam" id="PF00672">
    <property type="entry name" value="HAMP"/>
    <property type="match status" value="1"/>
</dbReference>
<evidence type="ECO:0000313" key="12">
    <source>
        <dbReference type="Proteomes" id="UP000317303"/>
    </source>
</evidence>
<dbReference type="InterPro" id="IPR003660">
    <property type="entry name" value="HAMP_dom"/>
</dbReference>
<feature type="region of interest" description="Disordered" evidence="7">
    <location>
        <begin position="480"/>
        <end position="527"/>
    </location>
</feature>
<dbReference type="Gene3D" id="3.30.70.1230">
    <property type="entry name" value="Nucleotide cyclase"/>
    <property type="match status" value="1"/>
</dbReference>
<dbReference type="RefSeq" id="WP_246134821.1">
    <property type="nucleotide sequence ID" value="NZ_JOIJ01000001.1"/>
</dbReference>
<keyword evidence="6 8" id="KW-0472">Membrane</keyword>
<dbReference type="EMBL" id="VLJV01000001">
    <property type="protein sequence ID" value="TWH21943.1"/>
    <property type="molecule type" value="Genomic_DNA"/>
</dbReference>
<evidence type="ECO:0000256" key="2">
    <source>
        <dbReference type="ARBA" id="ARBA00005381"/>
    </source>
</evidence>
<feature type="transmembrane region" description="Helical" evidence="8">
    <location>
        <begin position="181"/>
        <end position="203"/>
    </location>
</feature>
<evidence type="ECO:0000256" key="4">
    <source>
        <dbReference type="ARBA" id="ARBA00022692"/>
    </source>
</evidence>
<dbReference type="GO" id="GO:0035556">
    <property type="term" value="P:intracellular signal transduction"/>
    <property type="evidence" value="ECO:0007669"/>
    <property type="project" value="InterPro"/>
</dbReference>
<dbReference type="PROSITE" id="PS50885">
    <property type="entry name" value="HAMP"/>
    <property type="match status" value="1"/>
</dbReference>
<dbReference type="PANTHER" id="PTHR43081:SF17">
    <property type="entry name" value="BLL5647 PROTEIN"/>
    <property type="match status" value="1"/>
</dbReference>
<dbReference type="GO" id="GO:0006171">
    <property type="term" value="P:cAMP biosynthetic process"/>
    <property type="evidence" value="ECO:0007669"/>
    <property type="project" value="TreeGrafter"/>
</dbReference>